<dbReference type="NCBIfam" id="NF006119">
    <property type="entry name" value="PRK08264.1-5"/>
    <property type="match status" value="1"/>
</dbReference>
<dbReference type="InterPro" id="IPR002347">
    <property type="entry name" value="SDR_fam"/>
</dbReference>
<dbReference type="GO" id="GO:0006654">
    <property type="term" value="P:phosphatidic acid biosynthetic process"/>
    <property type="evidence" value="ECO:0007669"/>
    <property type="project" value="TreeGrafter"/>
</dbReference>
<dbReference type="PATRIC" id="fig|670052.7.peg.3477"/>
<evidence type="ECO:0000256" key="2">
    <source>
        <dbReference type="ARBA" id="ARBA00023002"/>
    </source>
</evidence>
<dbReference type="PANTHER" id="PTHR44169">
    <property type="entry name" value="NADPH-DEPENDENT 1-ACYLDIHYDROXYACETONE PHOSPHATE REDUCTASE"/>
    <property type="match status" value="1"/>
</dbReference>
<keyword evidence="5" id="KW-1185">Reference proteome</keyword>
<evidence type="ECO:0000313" key="5">
    <source>
        <dbReference type="Proteomes" id="UP000092582"/>
    </source>
</evidence>
<keyword evidence="2" id="KW-0560">Oxidoreductase</keyword>
<dbReference type="STRING" id="670052.PA27867_3378"/>
<dbReference type="KEGG" id="cart:PA27867_3378"/>
<evidence type="ECO:0000313" key="4">
    <source>
        <dbReference type="EMBL" id="ANP74306.1"/>
    </source>
</evidence>
<dbReference type="Proteomes" id="UP000092582">
    <property type="component" value="Chromosome 1"/>
</dbReference>
<dbReference type="GO" id="GO:0000140">
    <property type="term" value="F:acylglycerone-phosphate reductase (NADP+) activity"/>
    <property type="evidence" value="ECO:0007669"/>
    <property type="project" value="TreeGrafter"/>
</dbReference>
<dbReference type="InterPro" id="IPR036291">
    <property type="entry name" value="NAD(P)-bd_dom_sf"/>
</dbReference>
<dbReference type="EMBL" id="CP016282">
    <property type="protein sequence ID" value="ANP74306.1"/>
    <property type="molecule type" value="Genomic_DNA"/>
</dbReference>
<accession>A0A1B1BP47</accession>
<proteinExistence type="inferred from homology"/>
<dbReference type="RefSeq" id="WP_066598250.1">
    <property type="nucleotide sequence ID" value="NZ_CP016282.1"/>
</dbReference>
<evidence type="ECO:0000256" key="1">
    <source>
        <dbReference type="ARBA" id="ARBA00006484"/>
    </source>
</evidence>
<dbReference type="PRINTS" id="PR00080">
    <property type="entry name" value="SDRFAMILY"/>
</dbReference>
<dbReference type="GO" id="GO:0005811">
    <property type="term" value="C:lipid droplet"/>
    <property type="evidence" value="ECO:0007669"/>
    <property type="project" value="TreeGrafter"/>
</dbReference>
<protein>
    <submittedName>
        <fullName evidence="4">Short-chain dehydrogenase</fullName>
    </submittedName>
</protein>
<dbReference type="GO" id="GO:0004806">
    <property type="term" value="F:triacylglycerol lipase activity"/>
    <property type="evidence" value="ECO:0007669"/>
    <property type="project" value="TreeGrafter"/>
</dbReference>
<evidence type="ECO:0000256" key="3">
    <source>
        <dbReference type="RuleBase" id="RU000363"/>
    </source>
</evidence>
<comment type="similarity">
    <text evidence="1 3">Belongs to the short-chain dehydrogenases/reductases (SDR) family.</text>
</comment>
<dbReference type="PRINTS" id="PR00081">
    <property type="entry name" value="GDHRDH"/>
</dbReference>
<dbReference type="PANTHER" id="PTHR44169:SF6">
    <property type="entry name" value="NADPH-DEPENDENT 1-ACYLDIHYDROXYACETONE PHOSPHATE REDUCTASE"/>
    <property type="match status" value="1"/>
</dbReference>
<dbReference type="AlphaFoldDB" id="A0A1B1BP47"/>
<dbReference type="Gene3D" id="3.40.50.720">
    <property type="entry name" value="NAD(P)-binding Rossmann-like Domain"/>
    <property type="match status" value="1"/>
</dbReference>
<dbReference type="GO" id="GO:0019433">
    <property type="term" value="P:triglyceride catabolic process"/>
    <property type="evidence" value="ECO:0007669"/>
    <property type="project" value="TreeGrafter"/>
</dbReference>
<dbReference type="OrthoDB" id="3212478at2"/>
<gene>
    <name evidence="4" type="ORF">PA27867_3378</name>
</gene>
<name>A0A1B1BP47_9MICO</name>
<dbReference type="SUPFAM" id="SSF51735">
    <property type="entry name" value="NAD(P)-binding Rossmann-fold domains"/>
    <property type="match status" value="1"/>
</dbReference>
<dbReference type="Pfam" id="PF00106">
    <property type="entry name" value="adh_short"/>
    <property type="match status" value="1"/>
</dbReference>
<sequence>MPSLNNAVVLVTGANGGIGGAFVHAALARGAAKVYASARAPHEWNDKRIVPLTLDVTDSGSIAAAVAAAGDVTVLINNAGGLPPTASMLDVTEEDLRKVMEINFFAPVLVARAFAPILSAAENAVLIDMHSVASWLAWGGPYSASKAALWSATNSLRLELAPRGVLVTGVHVGYVDTVMAAHSDGPKLQPAELVDAVLDGVENDAFEVIADDLTAQVKAGLAAPIGVLYPELSGTLH</sequence>
<organism evidence="4 5">
    <name type="scientific">Cryobacterium arcticum</name>
    <dbReference type="NCBI Taxonomy" id="670052"/>
    <lineage>
        <taxon>Bacteria</taxon>
        <taxon>Bacillati</taxon>
        <taxon>Actinomycetota</taxon>
        <taxon>Actinomycetes</taxon>
        <taxon>Micrococcales</taxon>
        <taxon>Microbacteriaceae</taxon>
        <taxon>Cryobacterium</taxon>
    </lineage>
</organism>
<reference evidence="4 5" key="1">
    <citation type="submission" date="2016-06" db="EMBL/GenBank/DDBJ databases">
        <title>Genome sequencing of Cryobacterium arcticum PAMC 27867.</title>
        <authorList>
            <person name="Lee J."/>
            <person name="Kim O.-S."/>
        </authorList>
    </citation>
    <scope>NUCLEOTIDE SEQUENCE [LARGE SCALE GENOMIC DNA]</scope>
    <source>
        <strain evidence="4 5">PAMC 27867</strain>
    </source>
</reference>